<sequence>MNVLLDTNSALDVILRHKKLVMSRLKALLETVDIAAVTDVEIRRAIDLAWTDFEDCVQFTAGERLAASYITTRDAGDFAQSEIPTVSPEQFLAMITVD</sequence>
<accession>F5YPW1</accession>
<evidence type="ECO:0000313" key="2">
    <source>
        <dbReference type="Proteomes" id="UP000009223"/>
    </source>
</evidence>
<dbReference type="eggNOG" id="COG1848">
    <property type="taxonomic scope" value="Bacteria"/>
</dbReference>
<dbReference type="EMBL" id="CP001843">
    <property type="protein sequence ID" value="AEF84368.1"/>
    <property type="molecule type" value="Genomic_DNA"/>
</dbReference>
<name>F5YPW1_TREPZ</name>
<dbReference type="OrthoDB" id="9787727at2"/>
<evidence type="ECO:0000313" key="1">
    <source>
        <dbReference type="EMBL" id="AEF84368.1"/>
    </source>
</evidence>
<dbReference type="AlphaFoldDB" id="F5YPW1"/>
<organism evidence="1 2">
    <name type="scientific">Treponema primitia (strain ATCC BAA-887 / DSM 12427 / ZAS-2)</name>
    <dbReference type="NCBI Taxonomy" id="545694"/>
    <lineage>
        <taxon>Bacteria</taxon>
        <taxon>Pseudomonadati</taxon>
        <taxon>Spirochaetota</taxon>
        <taxon>Spirochaetia</taxon>
        <taxon>Spirochaetales</taxon>
        <taxon>Treponemataceae</taxon>
        <taxon>Treponema</taxon>
    </lineage>
</organism>
<keyword evidence="2" id="KW-1185">Reference proteome</keyword>
<gene>
    <name evidence="1" type="ordered locus">TREPR_2830</name>
</gene>
<reference evidence="1 2" key="2">
    <citation type="journal article" date="2011" name="ISME J.">
        <title>RNA-seq reveals cooperative metabolic interactions between two termite-gut spirochete species in co-culture.</title>
        <authorList>
            <person name="Rosenthal A.Z."/>
            <person name="Matson E.G."/>
            <person name="Eldar A."/>
            <person name="Leadbetter J.R."/>
        </authorList>
    </citation>
    <scope>NUCLEOTIDE SEQUENCE [LARGE SCALE GENOMIC DNA]</scope>
    <source>
        <strain evidence="2">ATCC BAA-887 / DSM 12427 / ZAS-2</strain>
    </source>
</reference>
<dbReference type="HOGENOM" id="CLU_2332792_0_0_12"/>
<dbReference type="Proteomes" id="UP000009223">
    <property type="component" value="Chromosome"/>
</dbReference>
<dbReference type="STRING" id="545694.TREPR_2830"/>
<dbReference type="RefSeq" id="WP_015707406.1">
    <property type="nucleotide sequence ID" value="NC_015578.1"/>
</dbReference>
<protein>
    <submittedName>
        <fullName evidence="1">PIN domain protein</fullName>
    </submittedName>
</protein>
<proteinExistence type="predicted"/>
<dbReference type="KEGG" id="tpi:TREPR_2830"/>
<reference evidence="2" key="1">
    <citation type="submission" date="2009-12" db="EMBL/GenBank/DDBJ databases">
        <title>Complete sequence of Treponema primitia strain ZAS-2.</title>
        <authorList>
            <person name="Tetu S.G."/>
            <person name="Matson E."/>
            <person name="Ren Q."/>
            <person name="Seshadri R."/>
            <person name="Elbourne L."/>
            <person name="Hassan K.A."/>
            <person name="Durkin A."/>
            <person name="Radune D."/>
            <person name="Mohamoud Y."/>
            <person name="Shay R."/>
            <person name="Jin S."/>
            <person name="Zhang X."/>
            <person name="Lucey K."/>
            <person name="Ballor N.R."/>
            <person name="Ottesen E."/>
            <person name="Rosenthal R."/>
            <person name="Allen A."/>
            <person name="Leadbetter J.R."/>
            <person name="Paulsen I.T."/>
        </authorList>
    </citation>
    <scope>NUCLEOTIDE SEQUENCE [LARGE SCALE GENOMIC DNA]</scope>
    <source>
        <strain evidence="2">ATCC BAA-887 / DSM 12427 / ZAS-2</strain>
    </source>
</reference>